<feature type="site" description="Contributes to redox potential value" evidence="5">
    <location>
        <position position="24"/>
    </location>
</feature>
<dbReference type="GO" id="GO:0015035">
    <property type="term" value="F:protein-disulfide reductase activity"/>
    <property type="evidence" value="ECO:0007669"/>
    <property type="project" value="InterPro"/>
</dbReference>
<feature type="domain" description="Thioredoxin" evidence="7">
    <location>
        <begin position="1"/>
        <end position="103"/>
    </location>
</feature>
<dbReference type="Proteomes" id="UP000053257">
    <property type="component" value="Unassembled WGS sequence"/>
</dbReference>
<organism evidence="8 9">
    <name type="scientific">Phlebiopsis gigantea (strain 11061_1 CR5-6)</name>
    <name type="common">White-rot fungus</name>
    <name type="synonym">Peniophora gigantea</name>
    <dbReference type="NCBI Taxonomy" id="745531"/>
    <lineage>
        <taxon>Eukaryota</taxon>
        <taxon>Fungi</taxon>
        <taxon>Dikarya</taxon>
        <taxon>Basidiomycota</taxon>
        <taxon>Agaricomycotina</taxon>
        <taxon>Agaricomycetes</taxon>
        <taxon>Polyporales</taxon>
        <taxon>Phanerochaetaceae</taxon>
        <taxon>Phlebiopsis</taxon>
    </lineage>
</organism>
<protein>
    <recommendedName>
        <fullName evidence="7">Thioredoxin domain-containing protein</fullName>
    </recommendedName>
</protein>
<evidence type="ECO:0000256" key="4">
    <source>
        <dbReference type="ARBA" id="ARBA00023284"/>
    </source>
</evidence>
<feature type="site" description="Contributes to redox potential value" evidence="5">
    <location>
        <position position="23"/>
    </location>
</feature>
<dbReference type="OrthoDB" id="2121326at2759"/>
<dbReference type="EMBL" id="KN840473">
    <property type="protein sequence ID" value="KIP08908.1"/>
    <property type="molecule type" value="Genomic_DNA"/>
</dbReference>
<feature type="non-terminal residue" evidence="8">
    <location>
        <position position="1"/>
    </location>
</feature>
<proteinExistence type="predicted"/>
<gene>
    <name evidence="8" type="ORF">PHLGIDRAFT_68626</name>
</gene>
<feature type="site" description="Deprotonates C-terminal active site Cys" evidence="5">
    <location>
        <position position="16"/>
    </location>
</feature>
<dbReference type="CDD" id="cd02947">
    <property type="entry name" value="TRX_family"/>
    <property type="match status" value="1"/>
</dbReference>
<dbReference type="InterPro" id="IPR017937">
    <property type="entry name" value="Thioredoxin_CS"/>
</dbReference>
<evidence type="ECO:0000256" key="1">
    <source>
        <dbReference type="ARBA" id="ARBA00022448"/>
    </source>
</evidence>
<keyword evidence="4 6" id="KW-0676">Redox-active center</keyword>
<dbReference type="PRINTS" id="PR00421">
    <property type="entry name" value="THIOREDOXIN"/>
</dbReference>
<evidence type="ECO:0000259" key="7">
    <source>
        <dbReference type="PROSITE" id="PS51352"/>
    </source>
</evidence>
<evidence type="ECO:0000256" key="6">
    <source>
        <dbReference type="PIRSR" id="PIRSR000077-4"/>
    </source>
</evidence>
<dbReference type="Pfam" id="PF00085">
    <property type="entry name" value="Thioredoxin"/>
    <property type="match status" value="1"/>
</dbReference>
<dbReference type="PIRSF" id="PIRSF000077">
    <property type="entry name" value="Thioredoxin"/>
    <property type="match status" value="1"/>
</dbReference>
<keyword evidence="1" id="KW-0813">Transport</keyword>
<evidence type="ECO:0000256" key="2">
    <source>
        <dbReference type="ARBA" id="ARBA00022982"/>
    </source>
</evidence>
<dbReference type="AlphaFoldDB" id="A0A0C3PPK2"/>
<dbReference type="InterPro" id="IPR036249">
    <property type="entry name" value="Thioredoxin-like_sf"/>
</dbReference>
<dbReference type="SUPFAM" id="SSF52833">
    <property type="entry name" value="Thioredoxin-like"/>
    <property type="match status" value="1"/>
</dbReference>
<keyword evidence="2" id="KW-0249">Electron transport</keyword>
<dbReference type="PANTHER" id="PTHR45663">
    <property type="entry name" value="GEO12009P1"/>
    <property type="match status" value="1"/>
</dbReference>
<dbReference type="InterPro" id="IPR013766">
    <property type="entry name" value="Thioredoxin_domain"/>
</dbReference>
<dbReference type="GO" id="GO:0005737">
    <property type="term" value="C:cytoplasm"/>
    <property type="evidence" value="ECO:0007669"/>
    <property type="project" value="TreeGrafter"/>
</dbReference>
<dbReference type="HOGENOM" id="CLU_090389_10_4_1"/>
<reference evidence="8 9" key="1">
    <citation type="journal article" date="2014" name="PLoS Genet.">
        <title>Analysis of the Phlebiopsis gigantea genome, transcriptome and secretome provides insight into its pioneer colonization strategies of wood.</title>
        <authorList>
            <person name="Hori C."/>
            <person name="Ishida T."/>
            <person name="Igarashi K."/>
            <person name="Samejima M."/>
            <person name="Suzuki H."/>
            <person name="Master E."/>
            <person name="Ferreira P."/>
            <person name="Ruiz-Duenas F.J."/>
            <person name="Held B."/>
            <person name="Canessa P."/>
            <person name="Larrondo L.F."/>
            <person name="Schmoll M."/>
            <person name="Druzhinina I.S."/>
            <person name="Kubicek C.P."/>
            <person name="Gaskell J.A."/>
            <person name="Kersten P."/>
            <person name="St John F."/>
            <person name="Glasner J."/>
            <person name="Sabat G."/>
            <person name="Splinter BonDurant S."/>
            <person name="Syed K."/>
            <person name="Yadav J."/>
            <person name="Mgbeahuruike A.C."/>
            <person name="Kovalchuk A."/>
            <person name="Asiegbu F.O."/>
            <person name="Lackner G."/>
            <person name="Hoffmeister D."/>
            <person name="Rencoret J."/>
            <person name="Gutierrez A."/>
            <person name="Sun H."/>
            <person name="Lindquist E."/>
            <person name="Barry K."/>
            <person name="Riley R."/>
            <person name="Grigoriev I.V."/>
            <person name="Henrissat B."/>
            <person name="Kues U."/>
            <person name="Berka R.M."/>
            <person name="Martinez A.T."/>
            <person name="Covert S.F."/>
            <person name="Blanchette R.A."/>
            <person name="Cullen D."/>
        </authorList>
    </citation>
    <scope>NUCLEOTIDE SEQUENCE [LARGE SCALE GENOMIC DNA]</scope>
    <source>
        <strain evidence="8 9">11061_1 CR5-6</strain>
    </source>
</reference>
<feature type="active site" description="Nucleophile" evidence="5">
    <location>
        <position position="22"/>
    </location>
</feature>
<dbReference type="Gene3D" id="3.40.30.10">
    <property type="entry name" value="Glutaredoxin"/>
    <property type="match status" value="1"/>
</dbReference>
<evidence type="ECO:0000256" key="5">
    <source>
        <dbReference type="PIRSR" id="PIRSR000077-1"/>
    </source>
</evidence>
<feature type="disulfide bond" description="Redox-active" evidence="6">
    <location>
        <begin position="22"/>
        <end position="25"/>
    </location>
</feature>
<evidence type="ECO:0000313" key="8">
    <source>
        <dbReference type="EMBL" id="KIP08908.1"/>
    </source>
</evidence>
<dbReference type="NCBIfam" id="TIGR01068">
    <property type="entry name" value="thioredoxin"/>
    <property type="match status" value="1"/>
</dbReference>
<keyword evidence="3 6" id="KW-1015">Disulfide bond</keyword>
<dbReference type="InterPro" id="IPR005746">
    <property type="entry name" value="Thioredoxin"/>
</dbReference>
<accession>A0A0C3PPK2</accession>
<keyword evidence="9" id="KW-1185">Reference proteome</keyword>
<dbReference type="STRING" id="745531.A0A0C3PPK2"/>
<dbReference type="PROSITE" id="PS00194">
    <property type="entry name" value="THIOREDOXIN_1"/>
    <property type="match status" value="1"/>
</dbReference>
<evidence type="ECO:0000256" key="3">
    <source>
        <dbReference type="ARBA" id="ARBA00023157"/>
    </source>
</evidence>
<evidence type="ECO:0000313" key="9">
    <source>
        <dbReference type="Proteomes" id="UP000053257"/>
    </source>
</evidence>
<feature type="active site" description="Nucleophile" evidence="5">
    <location>
        <position position="25"/>
    </location>
</feature>
<sequence>TFKEAIANKEKVVLVDFYADWCGPCKMISPILERLTSDAEVKTGSGSALDLVTVDTDAQTSLAQEYKVISSLPTVIAFKDGKPVSQFIGAMPEGSVRNFLKTL</sequence>
<dbReference type="PROSITE" id="PS51352">
    <property type="entry name" value="THIOREDOXIN_2"/>
    <property type="match status" value="1"/>
</dbReference>
<name>A0A0C3PPK2_PHLG1</name>
<dbReference type="PANTHER" id="PTHR45663:SF11">
    <property type="entry name" value="GEO12009P1"/>
    <property type="match status" value="1"/>
</dbReference>